<keyword evidence="2 4" id="KW-0479">Metal-binding</keyword>
<name>A0A936F3Z5_9BACT</name>
<gene>
    <name evidence="6" type="ORF">IPN91_12745</name>
</gene>
<dbReference type="PROSITE" id="PS51007">
    <property type="entry name" value="CYTC"/>
    <property type="match status" value="1"/>
</dbReference>
<dbReference type="SUPFAM" id="SSF46626">
    <property type="entry name" value="Cytochrome c"/>
    <property type="match status" value="1"/>
</dbReference>
<accession>A0A936F3Z5</accession>
<keyword evidence="3 4" id="KW-0408">Iron</keyword>
<dbReference type="Pfam" id="PF13442">
    <property type="entry name" value="Cytochrome_CBB3"/>
    <property type="match status" value="1"/>
</dbReference>
<dbReference type="InterPro" id="IPR009056">
    <property type="entry name" value="Cyt_c-like_dom"/>
</dbReference>
<protein>
    <submittedName>
        <fullName evidence="6">Cytochrome c</fullName>
    </submittedName>
</protein>
<proteinExistence type="predicted"/>
<reference evidence="6 7" key="1">
    <citation type="submission" date="2020-10" db="EMBL/GenBank/DDBJ databases">
        <title>Connecting structure to function with the recovery of over 1000 high-quality activated sludge metagenome-assembled genomes encoding full-length rRNA genes using long-read sequencing.</title>
        <authorList>
            <person name="Singleton C.M."/>
            <person name="Petriglieri F."/>
            <person name="Kristensen J.M."/>
            <person name="Kirkegaard R.H."/>
            <person name="Michaelsen T.Y."/>
            <person name="Andersen M.H."/>
            <person name="Karst S.M."/>
            <person name="Dueholm M.S."/>
            <person name="Nielsen P.H."/>
            <person name="Albertsen M."/>
        </authorList>
    </citation>
    <scope>NUCLEOTIDE SEQUENCE [LARGE SCALE GENOMIC DNA]</scope>
    <source>
        <strain evidence="6">OdNE_18-Q3-R46-58_MAXAC.008</strain>
    </source>
</reference>
<evidence type="ECO:0000256" key="2">
    <source>
        <dbReference type="ARBA" id="ARBA00022723"/>
    </source>
</evidence>
<dbReference type="Proteomes" id="UP000709959">
    <property type="component" value="Unassembled WGS sequence"/>
</dbReference>
<dbReference type="AlphaFoldDB" id="A0A936F3Z5"/>
<dbReference type="EMBL" id="JADKCH010000019">
    <property type="protein sequence ID" value="MBK8573473.1"/>
    <property type="molecule type" value="Genomic_DNA"/>
</dbReference>
<dbReference type="InterPro" id="IPR036909">
    <property type="entry name" value="Cyt_c-like_dom_sf"/>
</dbReference>
<evidence type="ECO:0000313" key="7">
    <source>
        <dbReference type="Proteomes" id="UP000709959"/>
    </source>
</evidence>
<dbReference type="GO" id="GO:0046872">
    <property type="term" value="F:metal ion binding"/>
    <property type="evidence" value="ECO:0007669"/>
    <property type="project" value="UniProtKB-KW"/>
</dbReference>
<evidence type="ECO:0000256" key="4">
    <source>
        <dbReference type="PROSITE-ProRule" id="PRU00433"/>
    </source>
</evidence>
<keyword evidence="1 4" id="KW-0349">Heme</keyword>
<feature type="domain" description="Cytochrome c" evidence="5">
    <location>
        <begin position="16"/>
        <end position="118"/>
    </location>
</feature>
<organism evidence="6 7">
    <name type="scientific">Candidatus Geothrix odensensis</name>
    <dbReference type="NCBI Taxonomy" id="2954440"/>
    <lineage>
        <taxon>Bacteria</taxon>
        <taxon>Pseudomonadati</taxon>
        <taxon>Acidobacteriota</taxon>
        <taxon>Holophagae</taxon>
        <taxon>Holophagales</taxon>
        <taxon>Holophagaceae</taxon>
        <taxon>Geothrix</taxon>
    </lineage>
</organism>
<evidence type="ECO:0000259" key="5">
    <source>
        <dbReference type="PROSITE" id="PS51007"/>
    </source>
</evidence>
<dbReference type="Gene3D" id="1.10.760.10">
    <property type="entry name" value="Cytochrome c-like domain"/>
    <property type="match status" value="1"/>
</dbReference>
<evidence type="ECO:0000256" key="1">
    <source>
        <dbReference type="ARBA" id="ARBA00022617"/>
    </source>
</evidence>
<evidence type="ECO:0000313" key="6">
    <source>
        <dbReference type="EMBL" id="MBK8573473.1"/>
    </source>
</evidence>
<dbReference type="GO" id="GO:0009055">
    <property type="term" value="F:electron transfer activity"/>
    <property type="evidence" value="ECO:0007669"/>
    <property type="project" value="InterPro"/>
</dbReference>
<evidence type="ECO:0000256" key="3">
    <source>
        <dbReference type="ARBA" id="ARBA00023004"/>
    </source>
</evidence>
<dbReference type="GO" id="GO:0020037">
    <property type="term" value="F:heme binding"/>
    <property type="evidence" value="ECO:0007669"/>
    <property type="project" value="InterPro"/>
</dbReference>
<sequence>MASTPRHPCDLPSCSPSLALGVTVLQADAPAKSVTELKAFYSANCVKCHGLDGAATADGKKLGGRDFTDAAKNAKQTDAEMAKTIRKGIFFGTVMPAFKDRLSEEDALLLVKDIVRKAEKGKVIAP</sequence>
<comment type="caution">
    <text evidence="6">The sequence shown here is derived from an EMBL/GenBank/DDBJ whole genome shotgun (WGS) entry which is preliminary data.</text>
</comment>